<sequence length="260" mass="26383">MSSPPQGDHAVSGERKPGAQTSTGASVPLAGRGTYRHGDLREALLTAGVEMARHGGPDAVVLREATRRAGVTPNAAYRHFADRGALLRAVSDVAQGLAADAMEREVEAAAARSAGAGSAAEGRAGGAFAGASPGGTTVDGADEARLMLRAVGTGYLGFARDEPGLFRAAFSVPDHLDNSGDGAKAGAGGRTPFQILGAALDLWAAAGILPPERRANAELFAWSAVHGLGMLVIDGPLRGLNAQMVDGATVRVLDMVERGL</sequence>
<keyword evidence="3" id="KW-0804">Transcription</keyword>
<evidence type="ECO:0000313" key="8">
    <source>
        <dbReference type="Proteomes" id="UP000257080"/>
    </source>
</evidence>
<dbReference type="Pfam" id="PF13305">
    <property type="entry name" value="TetR_C_33"/>
    <property type="match status" value="1"/>
</dbReference>
<dbReference type="InterPro" id="IPR001647">
    <property type="entry name" value="HTH_TetR"/>
</dbReference>
<evidence type="ECO:0000313" key="7">
    <source>
        <dbReference type="EMBL" id="RFA28820.1"/>
    </source>
</evidence>
<dbReference type="EMBL" id="NBXE01000008">
    <property type="protein sequence ID" value="RFA28820.1"/>
    <property type="molecule type" value="Genomic_DNA"/>
</dbReference>
<dbReference type="Proteomes" id="UP000257080">
    <property type="component" value="Unassembled WGS sequence"/>
</dbReference>
<evidence type="ECO:0000256" key="3">
    <source>
        <dbReference type="ARBA" id="ARBA00023163"/>
    </source>
</evidence>
<keyword evidence="1" id="KW-0805">Transcription regulation</keyword>
<comment type="caution">
    <text evidence="7">The sequence shown here is derived from an EMBL/GenBank/DDBJ whole genome shotgun (WGS) entry which is preliminary data.</text>
</comment>
<evidence type="ECO:0000259" key="6">
    <source>
        <dbReference type="PROSITE" id="PS50977"/>
    </source>
</evidence>
<dbReference type="GO" id="GO:0003677">
    <property type="term" value="F:DNA binding"/>
    <property type="evidence" value="ECO:0007669"/>
    <property type="project" value="UniProtKB-UniRule"/>
</dbReference>
<protein>
    <recommendedName>
        <fullName evidence="6">HTH tetR-type domain-containing protein</fullName>
    </recommendedName>
</protein>
<dbReference type="InterPro" id="IPR036271">
    <property type="entry name" value="Tet_transcr_reg_TetR-rel_C_sf"/>
</dbReference>
<dbReference type="Pfam" id="PF00440">
    <property type="entry name" value="TetR_N"/>
    <property type="match status" value="1"/>
</dbReference>
<proteinExistence type="predicted"/>
<evidence type="ECO:0000256" key="1">
    <source>
        <dbReference type="ARBA" id="ARBA00023015"/>
    </source>
</evidence>
<dbReference type="OrthoDB" id="3173376at2"/>
<dbReference type="SUPFAM" id="SSF48498">
    <property type="entry name" value="Tetracyclin repressor-like, C-terminal domain"/>
    <property type="match status" value="1"/>
</dbReference>
<dbReference type="AlphaFoldDB" id="A0A3E0WD19"/>
<evidence type="ECO:0000256" key="5">
    <source>
        <dbReference type="SAM" id="MobiDB-lite"/>
    </source>
</evidence>
<gene>
    <name evidence="7" type="ORF">B7R25_03645</name>
</gene>
<keyword evidence="2 4" id="KW-0238">DNA-binding</keyword>
<feature type="domain" description="HTH tetR-type" evidence="6">
    <location>
        <begin position="38"/>
        <end position="98"/>
    </location>
</feature>
<dbReference type="SUPFAM" id="SSF46689">
    <property type="entry name" value="Homeodomain-like"/>
    <property type="match status" value="1"/>
</dbReference>
<evidence type="ECO:0000256" key="2">
    <source>
        <dbReference type="ARBA" id="ARBA00023125"/>
    </source>
</evidence>
<organism evidence="7 8">
    <name type="scientific">Subtercola boreus</name>
    <dbReference type="NCBI Taxonomy" id="120213"/>
    <lineage>
        <taxon>Bacteria</taxon>
        <taxon>Bacillati</taxon>
        <taxon>Actinomycetota</taxon>
        <taxon>Actinomycetes</taxon>
        <taxon>Micrococcales</taxon>
        <taxon>Microbacteriaceae</taxon>
        <taxon>Subtercola</taxon>
    </lineage>
</organism>
<dbReference type="InterPro" id="IPR025996">
    <property type="entry name" value="MT1864/Rv1816-like_C"/>
</dbReference>
<evidence type="ECO:0000256" key="4">
    <source>
        <dbReference type="PROSITE-ProRule" id="PRU00335"/>
    </source>
</evidence>
<dbReference type="InterPro" id="IPR009057">
    <property type="entry name" value="Homeodomain-like_sf"/>
</dbReference>
<reference evidence="7 8" key="1">
    <citation type="submission" date="2017-04" db="EMBL/GenBank/DDBJ databases">
        <title>Comparative genome analysis of Subtercola boreus.</title>
        <authorList>
            <person name="Cho Y.-J."/>
            <person name="Cho A."/>
            <person name="Kim O.-S."/>
            <person name="Lee J.-I."/>
        </authorList>
    </citation>
    <scope>NUCLEOTIDE SEQUENCE [LARGE SCALE GENOMIC DNA]</scope>
    <source>
        <strain evidence="7 8">P28004</strain>
    </source>
</reference>
<feature type="region of interest" description="Disordered" evidence="5">
    <location>
        <begin position="1"/>
        <end position="33"/>
    </location>
</feature>
<dbReference type="Gene3D" id="1.10.357.10">
    <property type="entry name" value="Tetracycline Repressor, domain 2"/>
    <property type="match status" value="2"/>
</dbReference>
<accession>A0A3E0WD19</accession>
<feature type="DNA-binding region" description="H-T-H motif" evidence="4">
    <location>
        <begin position="61"/>
        <end position="80"/>
    </location>
</feature>
<name>A0A3E0WD19_9MICO</name>
<dbReference type="PROSITE" id="PS50977">
    <property type="entry name" value="HTH_TETR_2"/>
    <property type="match status" value="1"/>
</dbReference>